<dbReference type="AlphaFoldDB" id="A0A316DEW8"/>
<dbReference type="OrthoDB" id="957526at2"/>
<sequence>MFRYSLVLQITSDLSQFKSFIDVTMNVGIGVAGLLSGYRIFQSFNRGEDITSDIIRWVGGLFLGYSVYALAAYFLFARTFNSGNYLSPGIFIEFGNDVWIYGMYISGLIVLIGFIRLYNKYMKGEDDLYEFSLRWFGSILFLFSIGYIIFLIRTGTY</sequence>
<dbReference type="RefSeq" id="WP_109745421.1">
    <property type="nucleotide sequence ID" value="NZ_QGGO01000044.1"/>
</dbReference>
<organism evidence="2 3">
    <name type="scientific">Arcicella aurantiaca</name>
    <dbReference type="NCBI Taxonomy" id="591202"/>
    <lineage>
        <taxon>Bacteria</taxon>
        <taxon>Pseudomonadati</taxon>
        <taxon>Bacteroidota</taxon>
        <taxon>Cytophagia</taxon>
        <taxon>Cytophagales</taxon>
        <taxon>Flectobacillaceae</taxon>
        <taxon>Arcicella</taxon>
    </lineage>
</organism>
<dbReference type="Proteomes" id="UP000245489">
    <property type="component" value="Unassembled WGS sequence"/>
</dbReference>
<keyword evidence="1" id="KW-1133">Transmembrane helix</keyword>
<comment type="caution">
    <text evidence="2">The sequence shown here is derived from an EMBL/GenBank/DDBJ whole genome shotgun (WGS) entry which is preliminary data.</text>
</comment>
<feature type="transmembrane region" description="Helical" evidence="1">
    <location>
        <begin position="131"/>
        <end position="152"/>
    </location>
</feature>
<name>A0A316DEW8_9BACT</name>
<keyword evidence="1" id="KW-0472">Membrane</keyword>
<evidence type="ECO:0000313" key="2">
    <source>
        <dbReference type="EMBL" id="PWK16797.1"/>
    </source>
</evidence>
<evidence type="ECO:0000313" key="3">
    <source>
        <dbReference type="Proteomes" id="UP000245489"/>
    </source>
</evidence>
<feature type="transmembrane region" description="Helical" evidence="1">
    <location>
        <begin position="98"/>
        <end position="119"/>
    </location>
</feature>
<feature type="transmembrane region" description="Helical" evidence="1">
    <location>
        <begin position="53"/>
        <end position="78"/>
    </location>
</feature>
<proteinExistence type="predicted"/>
<keyword evidence="3" id="KW-1185">Reference proteome</keyword>
<dbReference type="InterPro" id="IPR025408">
    <property type="entry name" value="DUF4134"/>
</dbReference>
<accession>A0A316DEW8</accession>
<evidence type="ECO:0000256" key="1">
    <source>
        <dbReference type="SAM" id="Phobius"/>
    </source>
</evidence>
<feature type="transmembrane region" description="Helical" evidence="1">
    <location>
        <begin position="20"/>
        <end position="41"/>
    </location>
</feature>
<protein>
    <submittedName>
        <fullName evidence="2">Uncharacterized protein DUF4134</fullName>
    </submittedName>
</protein>
<dbReference type="EMBL" id="QGGO01000044">
    <property type="protein sequence ID" value="PWK16797.1"/>
    <property type="molecule type" value="Genomic_DNA"/>
</dbReference>
<dbReference type="Pfam" id="PF13572">
    <property type="entry name" value="DUF4134"/>
    <property type="match status" value="1"/>
</dbReference>
<reference evidence="2 3" key="1">
    <citation type="submission" date="2018-05" db="EMBL/GenBank/DDBJ databases">
        <title>Genomic Encyclopedia of Archaeal and Bacterial Type Strains, Phase II (KMG-II): from individual species to whole genera.</title>
        <authorList>
            <person name="Goeker M."/>
        </authorList>
    </citation>
    <scope>NUCLEOTIDE SEQUENCE [LARGE SCALE GENOMIC DNA]</scope>
    <source>
        <strain evidence="2 3">DSM 22214</strain>
    </source>
</reference>
<keyword evidence="1" id="KW-0812">Transmembrane</keyword>
<gene>
    <name evidence="2" type="ORF">LV89_04755</name>
</gene>